<dbReference type="EMBL" id="UINC01099278">
    <property type="protein sequence ID" value="SVC58418.1"/>
    <property type="molecule type" value="Genomic_DNA"/>
</dbReference>
<proteinExistence type="predicted"/>
<evidence type="ECO:0000313" key="1">
    <source>
        <dbReference type="EMBL" id="SVC58418.1"/>
    </source>
</evidence>
<accession>A0A382ND33</accession>
<organism evidence="1">
    <name type="scientific">marine metagenome</name>
    <dbReference type="NCBI Taxonomy" id="408172"/>
    <lineage>
        <taxon>unclassified sequences</taxon>
        <taxon>metagenomes</taxon>
        <taxon>ecological metagenomes</taxon>
    </lineage>
</organism>
<reference evidence="1" key="1">
    <citation type="submission" date="2018-05" db="EMBL/GenBank/DDBJ databases">
        <authorList>
            <person name="Lanie J.A."/>
            <person name="Ng W.-L."/>
            <person name="Kazmierczak K.M."/>
            <person name="Andrzejewski T.M."/>
            <person name="Davidsen T.M."/>
            <person name="Wayne K.J."/>
            <person name="Tettelin H."/>
            <person name="Glass J.I."/>
            <person name="Rusch D."/>
            <person name="Podicherti R."/>
            <person name="Tsui H.-C.T."/>
            <person name="Winkler M.E."/>
        </authorList>
    </citation>
    <scope>NUCLEOTIDE SEQUENCE</scope>
</reference>
<dbReference type="Gene3D" id="2.60.120.200">
    <property type="match status" value="1"/>
</dbReference>
<feature type="non-terminal residue" evidence="1">
    <location>
        <position position="331"/>
    </location>
</feature>
<gene>
    <name evidence="1" type="ORF">METZ01_LOCUS311272</name>
</gene>
<name>A0A382ND33_9ZZZZ</name>
<dbReference type="AlphaFoldDB" id="A0A382ND33"/>
<sequence length="331" mass="35837">MKRETIRSFFNYLRLFMSAALMASISTVRGQTLLDENFSSGFEGWTVVHPPGAFNGSTRWAVGADGETLFENSNVRAPEAAGMLINDAKAGENYTYKALLNSGDDDGIGLVFGYKDSSNFYRIIFTAEGELERNVFPGEGWLLERVVDGSAVYLAGDDYSEDWFPEFIYMQGFPFEVTIEAKGNKLSITVVDDPEDDGTEYELVDNLSIPAAADGNVGLASWEQAGGIPSGSHFSDISVDGNKLGMPNPLDGWEEVIPFNNEGDDILGGGNEGYPMWSVGITTDSSAGGVLTESSNSGLIGSEIDDDEGEYNSYIDWVGGMLVKGDVNWKD</sequence>
<protein>
    <submittedName>
        <fullName evidence="1">Uncharacterized protein</fullName>
    </submittedName>
</protein>